<dbReference type="EMBL" id="CP078145">
    <property type="protein sequence ID" value="QXN94464.1"/>
    <property type="molecule type" value="Genomic_DNA"/>
</dbReference>
<evidence type="ECO:0000313" key="3">
    <source>
        <dbReference type="Proteomes" id="UP000694257"/>
    </source>
</evidence>
<name>A0ABX8RXS3_NOCIO</name>
<protein>
    <submittedName>
        <fullName evidence="2">Uncharacterized protein</fullName>
    </submittedName>
</protein>
<keyword evidence="1" id="KW-0812">Transmembrane</keyword>
<proteinExistence type="predicted"/>
<evidence type="ECO:0000256" key="1">
    <source>
        <dbReference type="SAM" id="Phobius"/>
    </source>
</evidence>
<keyword evidence="3" id="KW-1185">Reference proteome</keyword>
<dbReference type="Proteomes" id="UP000694257">
    <property type="component" value="Chromosome"/>
</dbReference>
<dbReference type="RefSeq" id="WP_218477022.1">
    <property type="nucleotide sequence ID" value="NZ_BAABJN010000015.1"/>
</dbReference>
<feature type="transmembrane region" description="Helical" evidence="1">
    <location>
        <begin position="35"/>
        <end position="55"/>
    </location>
</feature>
<evidence type="ECO:0000313" key="2">
    <source>
        <dbReference type="EMBL" id="QXN94464.1"/>
    </source>
</evidence>
<organism evidence="2 3">
    <name type="scientific">Nocardia iowensis</name>
    <dbReference type="NCBI Taxonomy" id="204891"/>
    <lineage>
        <taxon>Bacteria</taxon>
        <taxon>Bacillati</taxon>
        <taxon>Actinomycetota</taxon>
        <taxon>Actinomycetes</taxon>
        <taxon>Mycobacteriales</taxon>
        <taxon>Nocardiaceae</taxon>
        <taxon>Nocardia</taxon>
    </lineage>
</organism>
<keyword evidence="1" id="KW-0472">Membrane</keyword>
<keyword evidence="1" id="KW-1133">Transmembrane helix</keyword>
<gene>
    <name evidence="2" type="ORF">KV110_16250</name>
</gene>
<feature type="transmembrane region" description="Helical" evidence="1">
    <location>
        <begin position="7"/>
        <end position="29"/>
    </location>
</feature>
<accession>A0ABX8RXS3</accession>
<sequence length="62" mass="6476">MPTAVRWWARVVAAIVTGGLGVVVIALQWHRPTDVVAALVLAGAISMISSALLLGDGGVRRR</sequence>
<reference evidence="2 3" key="1">
    <citation type="submission" date="2021-07" db="EMBL/GenBank/DDBJ databases">
        <title>Whole Genome Sequence of Nocardia Iowensis.</title>
        <authorList>
            <person name="Lamm A."/>
            <person name="Collins-Fairclough A.M."/>
            <person name="Bunk B."/>
            <person name="Sproer C."/>
        </authorList>
    </citation>
    <scope>NUCLEOTIDE SEQUENCE [LARGE SCALE GENOMIC DNA]</scope>
    <source>
        <strain evidence="2 3">NRRL 5646</strain>
    </source>
</reference>